<dbReference type="GeneID" id="95982408"/>
<evidence type="ECO:0000313" key="1">
    <source>
        <dbReference type="EMBL" id="KAL1413590.1"/>
    </source>
</evidence>
<sequence>MGLATATVIVTHATTAADRDFGLQKPMDDRGHPVSPVARSVHPGPMDDLGAHRHRDETATETLTATATGRGIVIAIGTGNATVNGGLTDVDHHPAHQVAALRPETALPLIVTGNAMTDAFETMTATVTAMTGADHAPLD</sequence>
<dbReference type="Proteomes" id="UP001565368">
    <property type="component" value="Unassembled WGS sequence"/>
</dbReference>
<dbReference type="EMBL" id="JBBXJM010000001">
    <property type="protein sequence ID" value="KAL1413590.1"/>
    <property type="molecule type" value="Genomic_DNA"/>
</dbReference>
<organism evidence="1 2">
    <name type="scientific">Vanrija albida</name>
    <dbReference type="NCBI Taxonomy" id="181172"/>
    <lineage>
        <taxon>Eukaryota</taxon>
        <taxon>Fungi</taxon>
        <taxon>Dikarya</taxon>
        <taxon>Basidiomycota</taxon>
        <taxon>Agaricomycotina</taxon>
        <taxon>Tremellomycetes</taxon>
        <taxon>Trichosporonales</taxon>
        <taxon>Trichosporonaceae</taxon>
        <taxon>Vanrija</taxon>
    </lineage>
</organism>
<reference evidence="1 2" key="1">
    <citation type="submission" date="2023-08" db="EMBL/GenBank/DDBJ databases">
        <title>Annotated Genome Sequence of Vanrija albida AlHP1.</title>
        <authorList>
            <person name="Herzog R."/>
        </authorList>
    </citation>
    <scope>NUCLEOTIDE SEQUENCE [LARGE SCALE GENOMIC DNA]</scope>
    <source>
        <strain evidence="1 2">AlHP1</strain>
    </source>
</reference>
<protein>
    <recommendedName>
        <fullName evidence="3">Asparaginase</fullName>
    </recommendedName>
</protein>
<comment type="caution">
    <text evidence="1">The sequence shown here is derived from an EMBL/GenBank/DDBJ whole genome shotgun (WGS) entry which is preliminary data.</text>
</comment>
<dbReference type="RefSeq" id="XP_069213534.1">
    <property type="nucleotide sequence ID" value="XM_069349990.1"/>
</dbReference>
<proteinExistence type="predicted"/>
<keyword evidence="2" id="KW-1185">Reference proteome</keyword>
<evidence type="ECO:0000313" key="2">
    <source>
        <dbReference type="Proteomes" id="UP001565368"/>
    </source>
</evidence>
<gene>
    <name evidence="1" type="ORF">Q8F55_001365</name>
</gene>
<accession>A0ABR3QFT3</accession>
<evidence type="ECO:0008006" key="3">
    <source>
        <dbReference type="Google" id="ProtNLM"/>
    </source>
</evidence>
<name>A0ABR3QFT3_9TREE</name>